<evidence type="ECO:0000313" key="2">
    <source>
        <dbReference type="EMBL" id="NVN41594.1"/>
    </source>
</evidence>
<keyword evidence="3" id="KW-1185">Reference proteome</keyword>
<dbReference type="GO" id="GO:0006109">
    <property type="term" value="P:regulation of carbohydrate metabolic process"/>
    <property type="evidence" value="ECO:0007669"/>
    <property type="project" value="InterPro"/>
</dbReference>
<comment type="caution">
    <text evidence="2">The sequence shown here is derived from an EMBL/GenBank/DDBJ whole genome shotgun (WGS) entry which is preliminary data.</text>
</comment>
<keyword evidence="2" id="KW-0808">Transferase</keyword>
<sequence length="187" mass="18985">MTQHSFASVGRTAPMTHHASCAARGGAGVLLCGPPGSGKSDLLLRLLDAGYELVADDRVILDGGRACAPEALAGILEIRGIGLVRRPFRPSARVALVVDCAPGHVGDRLPQPAARDARTDAPCLTLDPFHASAVARIGVVLDCLAGTCQPLAGLLGDAPDAHVRSPALSPACASAPAPLLDVSPNDV</sequence>
<gene>
    <name evidence="2" type="ORF">HUK82_13625</name>
</gene>
<dbReference type="CDD" id="cd01918">
    <property type="entry name" value="HprK_C"/>
    <property type="match status" value="1"/>
</dbReference>
<dbReference type="InterPro" id="IPR011104">
    <property type="entry name" value="Hpr_kin/Pase_C"/>
</dbReference>
<dbReference type="Proteomes" id="UP000585665">
    <property type="component" value="Unassembled WGS sequence"/>
</dbReference>
<dbReference type="Gene3D" id="3.40.50.300">
    <property type="entry name" value="P-loop containing nucleotide triphosphate hydrolases"/>
    <property type="match status" value="1"/>
</dbReference>
<dbReference type="EMBL" id="JABXXR010000151">
    <property type="protein sequence ID" value="NVN41594.1"/>
    <property type="molecule type" value="Genomic_DNA"/>
</dbReference>
<dbReference type="Pfam" id="PF07475">
    <property type="entry name" value="Hpr_kinase_C"/>
    <property type="match status" value="1"/>
</dbReference>
<dbReference type="GO" id="GO:0005524">
    <property type="term" value="F:ATP binding"/>
    <property type="evidence" value="ECO:0007669"/>
    <property type="project" value="InterPro"/>
</dbReference>
<name>A0A850PBW1_9PROT</name>
<dbReference type="GO" id="GO:0000155">
    <property type="term" value="F:phosphorelay sensor kinase activity"/>
    <property type="evidence" value="ECO:0007669"/>
    <property type="project" value="InterPro"/>
</dbReference>
<dbReference type="AlphaFoldDB" id="A0A850PBW1"/>
<evidence type="ECO:0000313" key="3">
    <source>
        <dbReference type="Proteomes" id="UP000585665"/>
    </source>
</evidence>
<dbReference type="SUPFAM" id="SSF53795">
    <property type="entry name" value="PEP carboxykinase-like"/>
    <property type="match status" value="1"/>
</dbReference>
<protein>
    <submittedName>
        <fullName evidence="2">Phosphotransferase</fullName>
    </submittedName>
</protein>
<accession>A0A850PBW1</accession>
<feature type="domain" description="HPr kinase/phosphorylase C-terminal" evidence="1">
    <location>
        <begin position="16"/>
        <end position="84"/>
    </location>
</feature>
<dbReference type="InterPro" id="IPR027417">
    <property type="entry name" value="P-loop_NTPase"/>
</dbReference>
<organism evidence="2 3">
    <name type="scientific">Ameyamaea chiangmaiensis</name>
    <dbReference type="NCBI Taxonomy" id="442969"/>
    <lineage>
        <taxon>Bacteria</taxon>
        <taxon>Pseudomonadati</taxon>
        <taxon>Pseudomonadota</taxon>
        <taxon>Alphaproteobacteria</taxon>
        <taxon>Acetobacterales</taxon>
        <taxon>Acetobacteraceae</taxon>
        <taxon>Ameyamaea</taxon>
    </lineage>
</organism>
<proteinExistence type="predicted"/>
<evidence type="ECO:0000259" key="1">
    <source>
        <dbReference type="Pfam" id="PF07475"/>
    </source>
</evidence>
<reference evidence="2 3" key="1">
    <citation type="submission" date="2020-06" db="EMBL/GenBank/DDBJ databases">
        <title>Description of novel acetic acid bacteria.</title>
        <authorList>
            <person name="Sombolestani A."/>
        </authorList>
    </citation>
    <scope>NUCLEOTIDE SEQUENCE [LARGE SCALE GENOMIC DNA]</scope>
    <source>
        <strain evidence="2 3">LMG 27010</strain>
    </source>
</reference>